<dbReference type="Pfam" id="PF03631">
    <property type="entry name" value="Virul_fac_BrkB"/>
    <property type="match status" value="1"/>
</dbReference>
<organism evidence="8">
    <name type="scientific">Streptomyces sp. R44</name>
    <dbReference type="NCBI Taxonomy" id="3238633"/>
    <lineage>
        <taxon>Bacteria</taxon>
        <taxon>Bacillati</taxon>
        <taxon>Actinomycetota</taxon>
        <taxon>Actinomycetes</taxon>
        <taxon>Kitasatosporales</taxon>
        <taxon>Streptomycetaceae</taxon>
        <taxon>Streptomyces</taxon>
    </lineage>
</organism>
<feature type="transmembrane region" description="Helical" evidence="7">
    <location>
        <begin position="262"/>
        <end position="292"/>
    </location>
</feature>
<keyword evidence="3 7" id="KW-0812">Transmembrane</keyword>
<dbReference type="InterPro" id="IPR017039">
    <property type="entry name" value="Virul_fac_BrkB"/>
</dbReference>
<evidence type="ECO:0000313" key="8">
    <source>
        <dbReference type="EMBL" id="XDQ75984.1"/>
    </source>
</evidence>
<feature type="transmembrane region" description="Helical" evidence="7">
    <location>
        <begin position="126"/>
        <end position="150"/>
    </location>
</feature>
<dbReference type="GO" id="GO:0005886">
    <property type="term" value="C:plasma membrane"/>
    <property type="evidence" value="ECO:0007669"/>
    <property type="project" value="UniProtKB-SubCell"/>
</dbReference>
<evidence type="ECO:0000256" key="2">
    <source>
        <dbReference type="ARBA" id="ARBA00022475"/>
    </source>
</evidence>
<dbReference type="EMBL" id="CP163444">
    <property type="protein sequence ID" value="XDQ75984.1"/>
    <property type="molecule type" value="Genomic_DNA"/>
</dbReference>
<reference evidence="8" key="1">
    <citation type="submission" date="2024-07" db="EMBL/GenBank/DDBJ databases">
        <authorList>
            <person name="Yu S.T."/>
        </authorList>
    </citation>
    <scope>NUCLEOTIDE SEQUENCE</scope>
    <source>
        <strain evidence="8">R44</strain>
    </source>
</reference>
<protein>
    <submittedName>
        <fullName evidence="8">YhjD/YihY/BrkB family envelope integrity protein</fullName>
    </submittedName>
</protein>
<evidence type="ECO:0000256" key="4">
    <source>
        <dbReference type="ARBA" id="ARBA00022989"/>
    </source>
</evidence>
<proteinExistence type="predicted"/>
<dbReference type="AlphaFoldDB" id="A0AB39T930"/>
<name>A0AB39T930_9ACTN</name>
<evidence type="ECO:0000256" key="1">
    <source>
        <dbReference type="ARBA" id="ARBA00004651"/>
    </source>
</evidence>
<feature type="transmembrane region" description="Helical" evidence="7">
    <location>
        <begin position="198"/>
        <end position="220"/>
    </location>
</feature>
<feature type="transmembrane region" description="Helical" evidence="7">
    <location>
        <begin position="232"/>
        <end position="256"/>
    </location>
</feature>
<dbReference type="RefSeq" id="WP_369148528.1">
    <property type="nucleotide sequence ID" value="NZ_CP163444.1"/>
</dbReference>
<evidence type="ECO:0000256" key="7">
    <source>
        <dbReference type="SAM" id="Phobius"/>
    </source>
</evidence>
<comment type="subcellular location">
    <subcellularLocation>
        <location evidence="1">Cell membrane</location>
        <topology evidence="1">Multi-pass membrane protein</topology>
    </subcellularLocation>
</comment>
<evidence type="ECO:0000256" key="5">
    <source>
        <dbReference type="ARBA" id="ARBA00023136"/>
    </source>
</evidence>
<gene>
    <name evidence="8" type="ORF">AB5J54_38085</name>
</gene>
<keyword evidence="4 7" id="KW-1133">Transmembrane helix</keyword>
<accession>A0AB39T930</accession>
<feature type="transmembrane region" description="Helical" evidence="7">
    <location>
        <begin position="73"/>
        <end position="95"/>
    </location>
</feature>
<feature type="transmembrane region" description="Helical" evidence="7">
    <location>
        <begin position="171"/>
        <end position="192"/>
    </location>
</feature>
<evidence type="ECO:0000256" key="6">
    <source>
        <dbReference type="SAM" id="MobiDB-lite"/>
    </source>
</evidence>
<keyword evidence="5 7" id="KW-0472">Membrane</keyword>
<evidence type="ECO:0000256" key="3">
    <source>
        <dbReference type="ARBA" id="ARBA00022692"/>
    </source>
</evidence>
<keyword evidence="2" id="KW-1003">Cell membrane</keyword>
<sequence length="310" mass="32791">MNASSKASNGGRVGRPARSSVAVGPQAAGEGAAARRGAGRARRVADWGRGKYTGSWADSLWRRLGAVDFISQAMVLAATLLLCAVPFFLIVTALAGRSAASALSQRMGLSEQAAADVGELFASSSAISAAVTGLSWVFFVLAGLAGAKAVQQLYQRVFDVRARGVADSVRALVWLALVVGSLFAVSAVGPGLRESGPVFFWITHFVLSIGFFWLSMWFLLAGKIAWRRLLPCAVATGVCWVGMMAVFSVIFSGLIVSYDQRYGLIGTVFAFMSFFIAIGVVLVLGAALGLVWTEHGLSFRGALSRLRRKS</sequence>
<feature type="region of interest" description="Disordered" evidence="6">
    <location>
        <begin position="1"/>
        <end position="35"/>
    </location>
</feature>